<proteinExistence type="predicted"/>
<sequence length="142" mass="16015">MSASHHISNIIRCMNENGLSPAGFIQQLLNSKEPPHRTAWESLFHHVPGVCEAFYKCTETKQVVVAWSISVAKHTMCQEVEELTHEKYGPHFKVKSTTAEQQEGFMMNKITTTIQNGGPYLWEVVMALLNSIPDCRQVNQAS</sequence>
<keyword evidence="2" id="KW-1185">Reference proteome</keyword>
<evidence type="ECO:0000313" key="1">
    <source>
        <dbReference type="EMBL" id="KIK83219.1"/>
    </source>
</evidence>
<reference evidence="1 2" key="1">
    <citation type="submission" date="2014-04" db="EMBL/GenBank/DDBJ databases">
        <authorList>
            <consortium name="DOE Joint Genome Institute"/>
            <person name="Kuo A."/>
            <person name="Kohler A."/>
            <person name="Jargeat P."/>
            <person name="Nagy L.G."/>
            <person name="Floudas D."/>
            <person name="Copeland A."/>
            <person name="Barry K.W."/>
            <person name="Cichocki N."/>
            <person name="Veneault-Fourrey C."/>
            <person name="LaButti K."/>
            <person name="Lindquist E.A."/>
            <person name="Lipzen A."/>
            <person name="Lundell T."/>
            <person name="Morin E."/>
            <person name="Murat C."/>
            <person name="Sun H."/>
            <person name="Tunlid A."/>
            <person name="Henrissat B."/>
            <person name="Grigoriev I.V."/>
            <person name="Hibbett D.S."/>
            <person name="Martin F."/>
            <person name="Nordberg H.P."/>
            <person name="Cantor M.N."/>
            <person name="Hua S.X."/>
        </authorList>
    </citation>
    <scope>NUCLEOTIDE SEQUENCE [LARGE SCALE GENOMIC DNA]</scope>
    <source>
        <strain evidence="1 2">Ve08.2h10</strain>
    </source>
</reference>
<organism evidence="1 2">
    <name type="scientific">Paxillus rubicundulus Ve08.2h10</name>
    <dbReference type="NCBI Taxonomy" id="930991"/>
    <lineage>
        <taxon>Eukaryota</taxon>
        <taxon>Fungi</taxon>
        <taxon>Dikarya</taxon>
        <taxon>Basidiomycota</taxon>
        <taxon>Agaricomycotina</taxon>
        <taxon>Agaricomycetes</taxon>
        <taxon>Agaricomycetidae</taxon>
        <taxon>Boletales</taxon>
        <taxon>Paxilineae</taxon>
        <taxon>Paxillaceae</taxon>
        <taxon>Paxillus</taxon>
    </lineage>
</organism>
<dbReference type="AlphaFoldDB" id="A0A0D0DM74"/>
<reference evidence="2" key="2">
    <citation type="submission" date="2015-01" db="EMBL/GenBank/DDBJ databases">
        <title>Evolutionary Origins and Diversification of the Mycorrhizal Mutualists.</title>
        <authorList>
            <consortium name="DOE Joint Genome Institute"/>
            <consortium name="Mycorrhizal Genomics Consortium"/>
            <person name="Kohler A."/>
            <person name="Kuo A."/>
            <person name="Nagy L.G."/>
            <person name="Floudas D."/>
            <person name="Copeland A."/>
            <person name="Barry K.W."/>
            <person name="Cichocki N."/>
            <person name="Veneault-Fourrey C."/>
            <person name="LaButti K."/>
            <person name="Lindquist E.A."/>
            <person name="Lipzen A."/>
            <person name="Lundell T."/>
            <person name="Morin E."/>
            <person name="Murat C."/>
            <person name="Riley R."/>
            <person name="Ohm R."/>
            <person name="Sun H."/>
            <person name="Tunlid A."/>
            <person name="Henrissat B."/>
            <person name="Grigoriev I.V."/>
            <person name="Hibbett D.S."/>
            <person name="Martin F."/>
        </authorList>
    </citation>
    <scope>NUCLEOTIDE SEQUENCE [LARGE SCALE GENOMIC DNA]</scope>
    <source>
        <strain evidence="2">Ve08.2h10</strain>
    </source>
</reference>
<protein>
    <submittedName>
        <fullName evidence="1">Uncharacterized protein</fullName>
    </submittedName>
</protein>
<name>A0A0D0DM74_9AGAM</name>
<evidence type="ECO:0000313" key="2">
    <source>
        <dbReference type="Proteomes" id="UP000054538"/>
    </source>
</evidence>
<gene>
    <name evidence="1" type="ORF">PAXRUDRAFT_153296</name>
</gene>
<accession>A0A0D0DM74</accession>
<dbReference type="InParanoid" id="A0A0D0DM74"/>
<dbReference type="HOGENOM" id="CLU_151435_0_0_1"/>
<dbReference type="OrthoDB" id="4743193at2759"/>
<dbReference type="Proteomes" id="UP000054538">
    <property type="component" value="Unassembled WGS sequence"/>
</dbReference>
<dbReference type="EMBL" id="KN825599">
    <property type="protein sequence ID" value="KIK83219.1"/>
    <property type="molecule type" value="Genomic_DNA"/>
</dbReference>